<evidence type="ECO:0000313" key="1">
    <source>
        <dbReference type="EMBL" id="MDC4240513.1"/>
    </source>
</evidence>
<accession>A0A9X3XJS7</accession>
<evidence type="ECO:0000313" key="3">
    <source>
        <dbReference type="Proteomes" id="UP001141183"/>
    </source>
</evidence>
<dbReference type="RefSeq" id="WP_008679525.1">
    <property type="nucleotide sequence ID" value="NZ_BAAACM010000003.1"/>
</dbReference>
<comment type="caution">
    <text evidence="1">The sequence shown here is derived from an EMBL/GenBank/DDBJ whole genome shotgun (WGS) entry which is preliminary data.</text>
</comment>
<sequence>MSKLVTKITSLIEVKKIIALLVITVFCILSAREVVSTEQFTTVAIMIVSFYFGQSTVKGTVKSTKEQE</sequence>
<proteinExistence type="predicted"/>
<evidence type="ECO:0000313" key="2">
    <source>
        <dbReference type="EMBL" id="MDC4242700.1"/>
    </source>
</evidence>
<evidence type="ECO:0008006" key="4">
    <source>
        <dbReference type="Google" id="ProtNLM"/>
    </source>
</evidence>
<protein>
    <recommendedName>
        <fullName evidence="4">Phage exported protein</fullName>
    </recommendedName>
</protein>
<gene>
    <name evidence="1" type="ORF">NE398_10100</name>
    <name evidence="2" type="ORF">NE398_21520</name>
</gene>
<dbReference type="EMBL" id="JAMRYU010000009">
    <property type="protein sequence ID" value="MDC4240513.1"/>
    <property type="molecule type" value="Genomic_DNA"/>
</dbReference>
<reference evidence="1" key="1">
    <citation type="submission" date="2022-05" db="EMBL/GenBank/DDBJ databases">
        <title>Draft genome sequence of Clostridium tertium strain CP3 isolated from Peru.</title>
        <authorList>
            <person name="Hurtado R."/>
            <person name="Lima L."/>
            <person name="Sousa T."/>
            <person name="Jaiswal A.K."/>
            <person name="Tiwari S."/>
            <person name="Maturrano L."/>
            <person name="Brenig B."/>
            <person name="Azevedo V."/>
        </authorList>
    </citation>
    <scope>NUCLEOTIDE SEQUENCE</scope>
    <source>
        <strain evidence="1">CP3</strain>
    </source>
</reference>
<organism evidence="1 3">
    <name type="scientific">Clostridium tertium</name>
    <dbReference type="NCBI Taxonomy" id="1559"/>
    <lineage>
        <taxon>Bacteria</taxon>
        <taxon>Bacillati</taxon>
        <taxon>Bacillota</taxon>
        <taxon>Clostridia</taxon>
        <taxon>Eubacteriales</taxon>
        <taxon>Clostridiaceae</taxon>
        <taxon>Clostridium</taxon>
    </lineage>
</organism>
<name>A0A9X3XJS7_9CLOT</name>
<dbReference type="AlphaFoldDB" id="A0A9X3XJS7"/>
<dbReference type="EMBL" id="JAMRYU010000098">
    <property type="protein sequence ID" value="MDC4242700.1"/>
    <property type="molecule type" value="Genomic_DNA"/>
</dbReference>
<keyword evidence="3" id="KW-1185">Reference proteome</keyword>
<dbReference type="GeneID" id="93042514"/>
<dbReference type="Proteomes" id="UP001141183">
    <property type="component" value="Unassembled WGS sequence"/>
</dbReference>